<keyword evidence="1" id="KW-0812">Transmembrane</keyword>
<keyword evidence="1" id="KW-0472">Membrane</keyword>
<gene>
    <name evidence="2" type="ORF">ANIA_10749</name>
</gene>
<dbReference type="InParanoid" id="C8UZX8"/>
<dbReference type="EMBL" id="BN001301">
    <property type="protein sequence ID" value="CBF70656.1"/>
    <property type="molecule type" value="Genomic_DNA"/>
</dbReference>
<keyword evidence="3" id="KW-1185">Reference proteome</keyword>
<name>C8UZX8_EMENI</name>
<dbReference type="HOGENOM" id="CLU_2049679_0_0_1"/>
<organism evidence="2 3">
    <name type="scientific">Emericella nidulans (strain FGSC A4 / ATCC 38163 / CBS 112.46 / NRRL 194 / M139)</name>
    <name type="common">Aspergillus nidulans</name>
    <dbReference type="NCBI Taxonomy" id="227321"/>
    <lineage>
        <taxon>Eukaryota</taxon>
        <taxon>Fungi</taxon>
        <taxon>Dikarya</taxon>
        <taxon>Ascomycota</taxon>
        <taxon>Pezizomycotina</taxon>
        <taxon>Eurotiomycetes</taxon>
        <taxon>Eurotiomycetidae</taxon>
        <taxon>Eurotiales</taxon>
        <taxon>Aspergillaceae</taxon>
        <taxon>Aspergillus</taxon>
        <taxon>Aspergillus subgen. Nidulantes</taxon>
    </lineage>
</organism>
<evidence type="ECO:0000313" key="2">
    <source>
        <dbReference type="EMBL" id="CBF70656.1"/>
    </source>
</evidence>
<dbReference type="KEGG" id="ani:ANIA_10749"/>
<feature type="transmembrane region" description="Helical" evidence="1">
    <location>
        <begin position="44"/>
        <end position="68"/>
    </location>
</feature>
<protein>
    <submittedName>
        <fullName evidence="2">Uncharacterized protein</fullName>
    </submittedName>
</protein>
<dbReference type="AlphaFoldDB" id="C8UZX8"/>
<accession>C8UZX8</accession>
<dbReference type="GeneID" id="74896580"/>
<reference evidence="3" key="1">
    <citation type="journal article" date="2005" name="Nature">
        <title>Sequencing of Aspergillus nidulans and comparative analysis with A. fumigatus and A. oryzae.</title>
        <authorList>
            <person name="Galagan J.E."/>
            <person name="Calvo S.E."/>
            <person name="Cuomo C."/>
            <person name="Ma L.J."/>
            <person name="Wortman J.R."/>
            <person name="Batzoglou S."/>
            <person name="Lee S.I."/>
            <person name="Basturkmen M."/>
            <person name="Spevak C.C."/>
            <person name="Clutterbuck J."/>
            <person name="Kapitonov V."/>
            <person name="Jurka J."/>
            <person name="Scazzocchio C."/>
            <person name="Farman M."/>
            <person name="Butler J."/>
            <person name="Purcell S."/>
            <person name="Harris S."/>
            <person name="Braus G.H."/>
            <person name="Draht O."/>
            <person name="Busch S."/>
            <person name="D'Enfert C."/>
            <person name="Bouchier C."/>
            <person name="Goldman G.H."/>
            <person name="Bell-Pedersen D."/>
            <person name="Griffiths-Jones S."/>
            <person name="Doonan J.H."/>
            <person name="Yu J."/>
            <person name="Vienken K."/>
            <person name="Pain A."/>
            <person name="Freitag M."/>
            <person name="Selker E.U."/>
            <person name="Archer D.B."/>
            <person name="Penalva M.A."/>
            <person name="Oakley B.R."/>
            <person name="Momany M."/>
            <person name="Tanaka T."/>
            <person name="Kumagai T."/>
            <person name="Asai K."/>
            <person name="Machida M."/>
            <person name="Nierman W.C."/>
            <person name="Denning D.W."/>
            <person name="Caddick M."/>
            <person name="Hynes M."/>
            <person name="Paoletti M."/>
            <person name="Fischer R."/>
            <person name="Miller B."/>
            <person name="Dyer P."/>
            <person name="Sachs M.S."/>
            <person name="Osmani S.A."/>
            <person name="Birren B.W."/>
        </authorList>
    </citation>
    <scope>NUCLEOTIDE SEQUENCE [LARGE SCALE GENOMIC DNA]</scope>
    <source>
        <strain evidence="3">FGSC A4 / ATCC 38163 / CBS 112.46 / NRRL 194 / M139</strain>
    </source>
</reference>
<reference evidence="3" key="2">
    <citation type="journal article" date="2009" name="Fungal Genet. Biol.">
        <title>The 2008 update of the Aspergillus nidulans genome annotation: a community effort.</title>
        <authorList>
            <person name="Wortman J.R."/>
            <person name="Gilsenan J.M."/>
            <person name="Joardar V."/>
            <person name="Deegan J."/>
            <person name="Clutterbuck J."/>
            <person name="Andersen M.R."/>
            <person name="Archer D."/>
            <person name="Bencina M."/>
            <person name="Braus G."/>
            <person name="Coutinho P."/>
            <person name="von Dohren H."/>
            <person name="Doonan J."/>
            <person name="Driessen A.J."/>
            <person name="Durek P."/>
            <person name="Espeso E."/>
            <person name="Fekete E."/>
            <person name="Flipphi M."/>
            <person name="Estrada C.G."/>
            <person name="Geysens S."/>
            <person name="Goldman G."/>
            <person name="de Groot P.W."/>
            <person name="Hansen K."/>
            <person name="Harris S.D."/>
            <person name="Heinekamp T."/>
            <person name="Helmstaedt K."/>
            <person name="Henrissat B."/>
            <person name="Hofmann G."/>
            <person name="Homan T."/>
            <person name="Horio T."/>
            <person name="Horiuchi H."/>
            <person name="James S."/>
            <person name="Jones M."/>
            <person name="Karaffa L."/>
            <person name="Karanyi Z."/>
            <person name="Kato M."/>
            <person name="Keller N."/>
            <person name="Kelly D.E."/>
            <person name="Kiel J.A."/>
            <person name="Kim J.M."/>
            <person name="van der Klei I.J."/>
            <person name="Klis F.M."/>
            <person name="Kovalchuk A."/>
            <person name="Krasevec N."/>
            <person name="Kubicek C.P."/>
            <person name="Liu B."/>
            <person name="Maccabe A."/>
            <person name="Meyer V."/>
            <person name="Mirabito P."/>
            <person name="Miskei M."/>
            <person name="Mos M."/>
            <person name="Mullins J."/>
            <person name="Nelson D.R."/>
            <person name="Nielsen J."/>
            <person name="Oakley B.R."/>
            <person name="Osmani S.A."/>
            <person name="Pakula T."/>
            <person name="Paszewski A."/>
            <person name="Paulsen I."/>
            <person name="Pilsyk S."/>
            <person name="Pocsi I."/>
            <person name="Punt P.J."/>
            <person name="Ram A.F."/>
            <person name="Ren Q."/>
            <person name="Robellet X."/>
            <person name="Robson G."/>
            <person name="Seiboth B."/>
            <person name="van Solingen P."/>
            <person name="Specht T."/>
            <person name="Sun J."/>
            <person name="Taheri-Talesh N."/>
            <person name="Takeshita N."/>
            <person name="Ussery D."/>
            <person name="vanKuyk P.A."/>
            <person name="Visser H."/>
            <person name="van de Vondervoort P.J."/>
            <person name="de Vries R.P."/>
            <person name="Walton J."/>
            <person name="Xiang X."/>
            <person name="Xiong Y."/>
            <person name="Zeng A.P."/>
            <person name="Brandt B.W."/>
            <person name="Cornell M.J."/>
            <person name="van den Hondel C.A."/>
            <person name="Visser J."/>
            <person name="Oliver S.G."/>
            <person name="Turner G."/>
        </authorList>
    </citation>
    <scope>GENOME REANNOTATION</scope>
    <source>
        <strain evidence="3">FGSC A4 / ATCC 38163 / CBS 112.46 / NRRL 194 / M139</strain>
    </source>
</reference>
<sequence length="120" mass="13189">MSKHQSMLIHSSSDSAFDLLFFFFFSFFSDPSTAGSTSESLFRFFFFSFFSFLAFSVSSSSSGATNAFSRSFIFSSRFIRCLSITSSFCARSLASLDKKYSPDSICRSTLLFSGAGGKGV</sequence>
<proteinExistence type="predicted"/>
<keyword evidence="1" id="KW-1133">Transmembrane helix</keyword>
<dbReference type="Proteomes" id="UP000000560">
    <property type="component" value="Chromosome I"/>
</dbReference>
<dbReference type="RefSeq" id="XP_050467061.1">
    <property type="nucleotide sequence ID" value="XM_050612607.1"/>
</dbReference>
<evidence type="ECO:0000313" key="3">
    <source>
        <dbReference type="Proteomes" id="UP000000560"/>
    </source>
</evidence>
<evidence type="ECO:0000256" key="1">
    <source>
        <dbReference type="SAM" id="Phobius"/>
    </source>
</evidence>